<protein>
    <submittedName>
        <fullName evidence="3">Putative membrane protein, TIGR04086 family</fullName>
    </submittedName>
</protein>
<reference evidence="4" key="1">
    <citation type="submission" date="2016-10" db="EMBL/GenBank/DDBJ databases">
        <authorList>
            <person name="Varghese N."/>
        </authorList>
    </citation>
    <scope>NUCLEOTIDE SEQUENCE [LARGE SCALE GENOMIC DNA]</scope>
    <source>
        <strain evidence="4">DSM 12489</strain>
    </source>
</reference>
<dbReference type="Proteomes" id="UP000182589">
    <property type="component" value="Unassembled WGS sequence"/>
</dbReference>
<evidence type="ECO:0000313" key="3">
    <source>
        <dbReference type="EMBL" id="SDW01366.1"/>
    </source>
</evidence>
<dbReference type="STRING" id="89784.SAMN04489725_10147"/>
<evidence type="ECO:0000313" key="4">
    <source>
        <dbReference type="Proteomes" id="UP000182589"/>
    </source>
</evidence>
<dbReference type="AlphaFoldDB" id="A0A1H2Q2G1"/>
<accession>A0A1H2Q2G1</accession>
<proteinExistence type="predicted"/>
<dbReference type="NCBIfam" id="TIGR04086">
    <property type="entry name" value="TIGR04086_membr"/>
    <property type="match status" value="1"/>
</dbReference>
<evidence type="ECO:0000313" key="2">
    <source>
        <dbReference type="EMBL" id="GLV12841.1"/>
    </source>
</evidence>
<dbReference type="EMBL" id="FNOJ01000001">
    <property type="protein sequence ID" value="SDW01366.1"/>
    <property type="molecule type" value="Genomic_DNA"/>
</dbReference>
<dbReference type="EMBL" id="BSRA01000002">
    <property type="protein sequence ID" value="GLV12841.1"/>
    <property type="molecule type" value="Genomic_DNA"/>
</dbReference>
<feature type="transmembrane region" description="Helical" evidence="1">
    <location>
        <begin position="52"/>
        <end position="70"/>
    </location>
</feature>
<keyword evidence="1" id="KW-1133">Transmembrane helix</keyword>
<sequence>MPQAEGGSRLDVLRAIPVLYGCLWSLFIAFLGTVAIFLFARSSEWDVNSLTAAAYVVHCVAVFCGAIAAARQVESRGWFHGGATGLLYALIMVAIGLFVYNTFTMDGSGLFRVLLMAVIGAFGGMIGTAFTRK</sequence>
<organism evidence="3 4">
    <name type="scientific">Alicyclobacillus hesperidum</name>
    <dbReference type="NCBI Taxonomy" id="89784"/>
    <lineage>
        <taxon>Bacteria</taxon>
        <taxon>Bacillati</taxon>
        <taxon>Bacillota</taxon>
        <taxon>Bacilli</taxon>
        <taxon>Bacillales</taxon>
        <taxon>Alicyclobacillaceae</taxon>
        <taxon>Alicyclobacillus</taxon>
    </lineage>
</organism>
<reference evidence="2" key="3">
    <citation type="submission" date="2023-02" db="EMBL/GenBank/DDBJ databases">
        <title>Proposal of a novel subspecies: Alicyclobacillus hesperidum subspecies aegle.</title>
        <authorList>
            <person name="Goto K."/>
            <person name="Fujii T."/>
            <person name="Yasui K."/>
            <person name="Mochida K."/>
            <person name="Kato-Tanaka Y."/>
            <person name="Morohoshi S."/>
            <person name="An S.Y."/>
            <person name="Kasai H."/>
            <person name="Yokota A."/>
        </authorList>
    </citation>
    <scope>NUCLEOTIDE SEQUENCE</scope>
    <source>
        <strain evidence="2">DSM 12766</strain>
    </source>
</reference>
<feature type="transmembrane region" description="Helical" evidence="1">
    <location>
        <begin position="12"/>
        <end position="40"/>
    </location>
</feature>
<keyword evidence="4" id="KW-1185">Reference proteome</keyword>
<feature type="transmembrane region" description="Helical" evidence="1">
    <location>
        <begin position="82"/>
        <end position="103"/>
    </location>
</feature>
<keyword evidence="1" id="KW-0472">Membrane</keyword>
<feature type="transmembrane region" description="Helical" evidence="1">
    <location>
        <begin position="109"/>
        <end position="130"/>
    </location>
</feature>
<keyword evidence="1" id="KW-0812">Transmembrane</keyword>
<evidence type="ECO:0000256" key="1">
    <source>
        <dbReference type="SAM" id="Phobius"/>
    </source>
</evidence>
<name>A0A1H2Q2G1_9BACL</name>
<reference evidence="3" key="2">
    <citation type="submission" date="2016-10" db="EMBL/GenBank/DDBJ databases">
        <authorList>
            <person name="de Groot N.N."/>
        </authorList>
    </citation>
    <scope>NUCLEOTIDE SEQUENCE [LARGE SCALE GENOMIC DNA]</scope>
    <source>
        <strain evidence="3">DSM 12489</strain>
    </source>
</reference>
<gene>
    <name evidence="2" type="ORF">Heshes_05250</name>
    <name evidence="3" type="ORF">SAMN04489725_10147</name>
</gene>
<dbReference type="Proteomes" id="UP001157137">
    <property type="component" value="Unassembled WGS sequence"/>
</dbReference>
<dbReference type="InterPro" id="IPR023804">
    <property type="entry name" value="DUF3792_TM"/>
</dbReference>
<dbReference type="Pfam" id="PF12670">
    <property type="entry name" value="DUF3792"/>
    <property type="match status" value="1"/>
</dbReference>